<feature type="compositionally biased region" description="Polar residues" evidence="6">
    <location>
        <begin position="171"/>
        <end position="186"/>
    </location>
</feature>
<feature type="region of interest" description="Disordered" evidence="6">
    <location>
        <begin position="121"/>
        <end position="197"/>
    </location>
</feature>
<evidence type="ECO:0000313" key="8">
    <source>
        <dbReference type="EMBL" id="MCM1982352.1"/>
    </source>
</evidence>
<dbReference type="InterPro" id="IPR006128">
    <property type="entry name" value="Lipoprotein_PsaA-like"/>
</dbReference>
<organism evidence="8 9">
    <name type="scientific">Lyngbya confervoides BDU141951</name>
    <dbReference type="NCBI Taxonomy" id="1574623"/>
    <lineage>
        <taxon>Bacteria</taxon>
        <taxon>Bacillati</taxon>
        <taxon>Cyanobacteriota</taxon>
        <taxon>Cyanophyceae</taxon>
        <taxon>Oscillatoriophycideae</taxon>
        <taxon>Oscillatoriales</taxon>
        <taxon>Microcoleaceae</taxon>
        <taxon>Lyngbya</taxon>
    </lineage>
</organism>
<dbReference type="InterPro" id="IPR006129">
    <property type="entry name" value="AdhesinB"/>
</dbReference>
<dbReference type="GO" id="GO:0046872">
    <property type="term" value="F:metal ion binding"/>
    <property type="evidence" value="ECO:0007669"/>
    <property type="project" value="UniProtKB-KW"/>
</dbReference>
<sequence length="375" mass="40351">MNRLFSMHRRAAGVLGCILLGACGNSSLSSAPDPAQSGQIVATHAVLCDLAQQLLQDPKRLTCLMQAGEDAHSYQPTPQDRQALETASLILYNGYDFEAGMGKLLQSTKVATVAVAEQAVPNPREGQSHDHADPHSTDSHSHSGSQGEADPHDHGDHDLDISDQNRPESEASPQTQGDSGSPQADNDVQADPHVWHNPQHGIKMVAVIATALGDLDPERRADYQQREAAIAQDLQEIDRWIQAQVQTIPTDQRVIWSTHESLGYFGEAYGLSVEGILTGLNPDQKPAAAKLKAVVDELRQTKAPTLFAELGEPSPLLQSVAKDAGKTLAANPLITDGLNQPGRPGDTYKAMLVYNTRNIVTELGGTIRGEIQDLK</sequence>
<proteinExistence type="inferred from homology"/>
<dbReference type="InterPro" id="IPR006127">
    <property type="entry name" value="ZnuA-like"/>
</dbReference>
<evidence type="ECO:0000256" key="3">
    <source>
        <dbReference type="ARBA" id="ARBA00022723"/>
    </source>
</evidence>
<dbReference type="AlphaFoldDB" id="A0ABD4T0X1"/>
<dbReference type="GO" id="GO:0030313">
    <property type="term" value="C:cell envelope"/>
    <property type="evidence" value="ECO:0007669"/>
    <property type="project" value="UniProtKB-SubCell"/>
</dbReference>
<keyword evidence="2 5" id="KW-0813">Transport</keyword>
<feature type="chain" id="PRO_5044757289" evidence="7">
    <location>
        <begin position="32"/>
        <end position="375"/>
    </location>
</feature>
<comment type="similarity">
    <text evidence="5">Belongs to the bacterial solute-binding protein 9 family.</text>
</comment>
<name>A0ABD4T0X1_9CYAN</name>
<dbReference type="Gene3D" id="3.40.50.1980">
    <property type="entry name" value="Nitrogenase molybdenum iron protein domain"/>
    <property type="match status" value="2"/>
</dbReference>
<dbReference type="Proteomes" id="UP000031561">
    <property type="component" value="Unassembled WGS sequence"/>
</dbReference>
<dbReference type="PANTHER" id="PTHR42953:SF1">
    <property type="entry name" value="METAL-BINDING PROTEIN HI_0362-RELATED"/>
    <property type="match status" value="1"/>
</dbReference>
<evidence type="ECO:0000256" key="1">
    <source>
        <dbReference type="ARBA" id="ARBA00004196"/>
    </source>
</evidence>
<evidence type="ECO:0000256" key="7">
    <source>
        <dbReference type="SAM" id="SignalP"/>
    </source>
</evidence>
<evidence type="ECO:0000256" key="4">
    <source>
        <dbReference type="ARBA" id="ARBA00022729"/>
    </source>
</evidence>
<evidence type="ECO:0000313" key="9">
    <source>
        <dbReference type="Proteomes" id="UP000031561"/>
    </source>
</evidence>
<dbReference type="PROSITE" id="PS51257">
    <property type="entry name" value="PROKAR_LIPOPROTEIN"/>
    <property type="match status" value="1"/>
</dbReference>
<evidence type="ECO:0000256" key="6">
    <source>
        <dbReference type="SAM" id="MobiDB-lite"/>
    </source>
</evidence>
<gene>
    <name evidence="8" type="ORF">QQ91_0005860</name>
</gene>
<reference evidence="8 9" key="1">
    <citation type="journal article" date="2015" name="Genome Announc.">
        <title>Draft Genome Sequence of Filamentous Marine Cyanobacterium Lyngbya confervoides Strain BDU141951.</title>
        <authorList>
            <person name="Chandrababunaidu M.M."/>
            <person name="Sen D."/>
            <person name="Tripathy S."/>
        </authorList>
    </citation>
    <scope>NUCLEOTIDE SEQUENCE [LARGE SCALE GENOMIC DNA]</scope>
    <source>
        <strain evidence="8 9">BDU141951</strain>
    </source>
</reference>
<dbReference type="PRINTS" id="PR00690">
    <property type="entry name" value="ADHESNFAMILY"/>
</dbReference>
<dbReference type="RefSeq" id="WP_166281023.1">
    <property type="nucleotide sequence ID" value="NZ_JTHE03000038.1"/>
</dbReference>
<accession>A0ABD4T0X1</accession>
<feature type="signal peptide" evidence="7">
    <location>
        <begin position="1"/>
        <end position="31"/>
    </location>
</feature>
<evidence type="ECO:0000256" key="5">
    <source>
        <dbReference type="RuleBase" id="RU003512"/>
    </source>
</evidence>
<comment type="caution">
    <text evidence="8">The sequence shown here is derived from an EMBL/GenBank/DDBJ whole genome shotgun (WGS) entry which is preliminary data.</text>
</comment>
<dbReference type="InterPro" id="IPR050492">
    <property type="entry name" value="Bact_metal-bind_prot9"/>
</dbReference>
<feature type="compositionally biased region" description="Basic and acidic residues" evidence="6">
    <location>
        <begin position="149"/>
        <end position="169"/>
    </location>
</feature>
<keyword evidence="4 7" id="KW-0732">Signal</keyword>
<evidence type="ECO:0000256" key="2">
    <source>
        <dbReference type="ARBA" id="ARBA00022448"/>
    </source>
</evidence>
<dbReference type="PRINTS" id="PR00691">
    <property type="entry name" value="ADHESINB"/>
</dbReference>
<dbReference type="PANTHER" id="PTHR42953">
    <property type="entry name" value="HIGH-AFFINITY ZINC UPTAKE SYSTEM PROTEIN ZNUA-RELATED"/>
    <property type="match status" value="1"/>
</dbReference>
<keyword evidence="3" id="KW-0479">Metal-binding</keyword>
<dbReference type="Pfam" id="PF01297">
    <property type="entry name" value="ZnuA"/>
    <property type="match status" value="1"/>
</dbReference>
<dbReference type="SUPFAM" id="SSF53807">
    <property type="entry name" value="Helical backbone' metal receptor"/>
    <property type="match status" value="1"/>
</dbReference>
<dbReference type="EMBL" id="JTHE03000038">
    <property type="protein sequence ID" value="MCM1982352.1"/>
    <property type="molecule type" value="Genomic_DNA"/>
</dbReference>
<protein>
    <submittedName>
        <fullName evidence="8">Metal ABC transporter substrate-binding protein</fullName>
    </submittedName>
</protein>
<keyword evidence="9" id="KW-1185">Reference proteome</keyword>
<feature type="compositionally biased region" description="Basic and acidic residues" evidence="6">
    <location>
        <begin position="126"/>
        <end position="141"/>
    </location>
</feature>
<comment type="subcellular location">
    <subcellularLocation>
        <location evidence="1">Cell envelope</location>
    </subcellularLocation>
</comment>